<reference evidence="2 3" key="1">
    <citation type="submission" date="2022-03" db="EMBL/GenBank/DDBJ databases">
        <title>Genomic Encyclopedia of Type Strains, Phase III (KMG-III): the genomes of soil and plant-associated and newly described type strains.</title>
        <authorList>
            <person name="Whitman W."/>
        </authorList>
    </citation>
    <scope>NUCLEOTIDE SEQUENCE [LARGE SCALE GENOMIC DNA]</scope>
    <source>
        <strain evidence="2 3">BSker1</strain>
    </source>
</reference>
<feature type="chain" id="PRO_5045759502" evidence="1">
    <location>
        <begin position="22"/>
        <end position="288"/>
    </location>
</feature>
<name>A0ABT1G930_9GAMM</name>
<comment type="caution">
    <text evidence="2">The sequence shown here is derived from an EMBL/GenBank/DDBJ whole genome shotgun (WGS) entry which is preliminary data.</text>
</comment>
<dbReference type="Proteomes" id="UP001523550">
    <property type="component" value="Unassembled WGS sequence"/>
</dbReference>
<evidence type="ECO:0000313" key="2">
    <source>
        <dbReference type="EMBL" id="MCP1727741.1"/>
    </source>
</evidence>
<dbReference type="EMBL" id="JALJYF010000002">
    <property type="protein sequence ID" value="MCP1727741.1"/>
    <property type="molecule type" value="Genomic_DNA"/>
</dbReference>
<evidence type="ECO:0000313" key="3">
    <source>
        <dbReference type="Proteomes" id="UP001523550"/>
    </source>
</evidence>
<dbReference type="RefSeq" id="WP_253448448.1">
    <property type="nucleotide sequence ID" value="NZ_JALJYF010000002.1"/>
</dbReference>
<accession>A0ABT1G930</accession>
<dbReference type="InterPro" id="IPR010583">
    <property type="entry name" value="MipA"/>
</dbReference>
<evidence type="ECO:0000256" key="1">
    <source>
        <dbReference type="SAM" id="SignalP"/>
    </source>
</evidence>
<gene>
    <name evidence="2" type="ORF">J2T60_001741</name>
</gene>
<feature type="signal peptide" evidence="1">
    <location>
        <begin position="1"/>
        <end position="21"/>
    </location>
</feature>
<protein>
    <submittedName>
        <fullName evidence="2">Outer membrane scaffolding protein for murein synthesis (MipA/OmpV family)</fullName>
    </submittedName>
</protein>
<sequence length="288" mass="32125">MRCFALILASALTLTSPMVCSGEDAASNDTQGETSRWAGGTLEYGIGLTRLAFPHYPGSDQSHTVMMPFPYLTYYSERVELDGSDLQGRLWQGDRFGLDISSGGALRVDADDNEAREGMEDLGWLGEIGLALRYSPRWTPGNPDTWQYRLSLPLRQAVELDGSSLSRTGWVLSPNAEVQRDFHLGPHQWEFQGRLSARYGSTDYHQHFYGVPLSATTPDRPAYQAEEGFTAYVASMGLAWRQGPWWLGGFVRHENFSDSVVIDSPLLRESRQQSVGVSAAYIFGKRRL</sequence>
<organism evidence="2 3">
    <name type="scientific">Natronospira proteinivora</name>
    <dbReference type="NCBI Taxonomy" id="1807133"/>
    <lineage>
        <taxon>Bacteria</taxon>
        <taxon>Pseudomonadati</taxon>
        <taxon>Pseudomonadota</taxon>
        <taxon>Gammaproteobacteria</taxon>
        <taxon>Natronospirales</taxon>
        <taxon>Natronospiraceae</taxon>
        <taxon>Natronospira</taxon>
    </lineage>
</organism>
<dbReference type="Pfam" id="PF06629">
    <property type="entry name" value="MipA"/>
    <property type="match status" value="1"/>
</dbReference>
<keyword evidence="1" id="KW-0732">Signal</keyword>
<proteinExistence type="predicted"/>
<keyword evidence="3" id="KW-1185">Reference proteome</keyword>